<feature type="region of interest" description="Disordered" evidence="1">
    <location>
        <begin position="1"/>
        <end position="24"/>
    </location>
</feature>
<dbReference type="Proteomes" id="UP000594638">
    <property type="component" value="Unassembled WGS sequence"/>
</dbReference>
<organism evidence="2 3">
    <name type="scientific">Olea europaea subsp. europaea</name>
    <dbReference type="NCBI Taxonomy" id="158383"/>
    <lineage>
        <taxon>Eukaryota</taxon>
        <taxon>Viridiplantae</taxon>
        <taxon>Streptophyta</taxon>
        <taxon>Embryophyta</taxon>
        <taxon>Tracheophyta</taxon>
        <taxon>Spermatophyta</taxon>
        <taxon>Magnoliopsida</taxon>
        <taxon>eudicotyledons</taxon>
        <taxon>Gunneridae</taxon>
        <taxon>Pentapetalae</taxon>
        <taxon>asterids</taxon>
        <taxon>lamiids</taxon>
        <taxon>Lamiales</taxon>
        <taxon>Oleaceae</taxon>
        <taxon>Oleeae</taxon>
        <taxon>Olea</taxon>
    </lineage>
</organism>
<reference evidence="2 3" key="1">
    <citation type="submission" date="2019-12" db="EMBL/GenBank/DDBJ databases">
        <authorList>
            <person name="Alioto T."/>
            <person name="Alioto T."/>
            <person name="Gomez Garrido J."/>
        </authorList>
    </citation>
    <scope>NUCLEOTIDE SEQUENCE [LARGE SCALE GENOMIC DNA]</scope>
</reference>
<name>A0A8S0UWI1_OLEEU</name>
<protein>
    <submittedName>
        <fullName evidence="2">Uncharacterized protein</fullName>
    </submittedName>
</protein>
<keyword evidence="3" id="KW-1185">Reference proteome</keyword>
<evidence type="ECO:0000313" key="3">
    <source>
        <dbReference type="Proteomes" id="UP000594638"/>
    </source>
</evidence>
<gene>
    <name evidence="2" type="ORF">OLEA9_A102011</name>
</gene>
<evidence type="ECO:0000256" key="1">
    <source>
        <dbReference type="SAM" id="MobiDB-lite"/>
    </source>
</evidence>
<dbReference type="Gramene" id="OE9A102011T1">
    <property type="protein sequence ID" value="OE9A102011C1"/>
    <property type="gene ID" value="OE9A102011"/>
</dbReference>
<dbReference type="AlphaFoldDB" id="A0A8S0UWI1"/>
<comment type="caution">
    <text evidence="2">The sequence shown here is derived from an EMBL/GenBank/DDBJ whole genome shotgun (WGS) entry which is preliminary data.</text>
</comment>
<dbReference type="EMBL" id="CACTIH010009070">
    <property type="protein sequence ID" value="CAA3022478.1"/>
    <property type="molecule type" value="Genomic_DNA"/>
</dbReference>
<accession>A0A8S0UWI1</accession>
<sequence length="97" mass="10984">MKNAAPLRSGRTTSCTPEQPPRTALRTGIQSEVAFFPTKDGKKRNVDEFVGTFSQFLRIERIAGSQTCGNASGMPWIRTLARQLRIKTDYMEWYVVN</sequence>
<evidence type="ECO:0000313" key="2">
    <source>
        <dbReference type="EMBL" id="CAA3022478.1"/>
    </source>
</evidence>
<proteinExistence type="predicted"/>